<name>A0A8J9URJ8_9NEOP</name>
<reference evidence="2" key="1">
    <citation type="submission" date="2021-12" db="EMBL/GenBank/DDBJ databases">
        <authorList>
            <person name="Martin H S."/>
        </authorList>
    </citation>
    <scope>NUCLEOTIDE SEQUENCE</scope>
</reference>
<protein>
    <submittedName>
        <fullName evidence="2">Uncharacterized protein</fullName>
    </submittedName>
</protein>
<proteinExistence type="predicted"/>
<accession>A0A8J9URJ8</accession>
<dbReference type="AlphaFoldDB" id="A0A8J9URJ8"/>
<feature type="region of interest" description="Disordered" evidence="1">
    <location>
        <begin position="1"/>
        <end position="45"/>
    </location>
</feature>
<organism evidence="2 3">
    <name type="scientific">Brenthis ino</name>
    <name type="common">lesser marbled fritillary</name>
    <dbReference type="NCBI Taxonomy" id="405034"/>
    <lineage>
        <taxon>Eukaryota</taxon>
        <taxon>Metazoa</taxon>
        <taxon>Ecdysozoa</taxon>
        <taxon>Arthropoda</taxon>
        <taxon>Hexapoda</taxon>
        <taxon>Insecta</taxon>
        <taxon>Pterygota</taxon>
        <taxon>Neoptera</taxon>
        <taxon>Endopterygota</taxon>
        <taxon>Lepidoptera</taxon>
        <taxon>Glossata</taxon>
        <taxon>Ditrysia</taxon>
        <taxon>Papilionoidea</taxon>
        <taxon>Nymphalidae</taxon>
        <taxon>Heliconiinae</taxon>
        <taxon>Argynnini</taxon>
        <taxon>Brenthis</taxon>
    </lineage>
</organism>
<dbReference type="EMBL" id="OV170224">
    <property type="protein sequence ID" value="CAH0724642.1"/>
    <property type="molecule type" value="Genomic_DNA"/>
</dbReference>
<feature type="non-terminal residue" evidence="2">
    <location>
        <position position="71"/>
    </location>
</feature>
<dbReference type="OrthoDB" id="10575267at2759"/>
<keyword evidence="3" id="KW-1185">Reference proteome</keyword>
<evidence type="ECO:0000313" key="2">
    <source>
        <dbReference type="EMBL" id="CAH0724642.1"/>
    </source>
</evidence>
<sequence length="71" mass="8113">MNQEGGNESEIERKKNDNEEGEGGDEIKKENSDNRNCGGKEQSQNTLYLVPVENEVLYPVDTYEVPIVYYL</sequence>
<gene>
    <name evidence="2" type="ORF">BINO364_LOCUS10325</name>
</gene>
<dbReference type="Proteomes" id="UP000838878">
    <property type="component" value="Chromosome 4"/>
</dbReference>
<evidence type="ECO:0000313" key="3">
    <source>
        <dbReference type="Proteomes" id="UP000838878"/>
    </source>
</evidence>
<evidence type="ECO:0000256" key="1">
    <source>
        <dbReference type="SAM" id="MobiDB-lite"/>
    </source>
</evidence>